<evidence type="ECO:0000256" key="6">
    <source>
        <dbReference type="ARBA" id="ARBA00022868"/>
    </source>
</evidence>
<evidence type="ECO:0000256" key="9">
    <source>
        <dbReference type="ARBA" id="ARBA00023065"/>
    </source>
</evidence>
<evidence type="ECO:0000256" key="8">
    <source>
        <dbReference type="ARBA" id="ARBA00022989"/>
    </source>
</evidence>
<proteinExistence type="predicted"/>
<evidence type="ECO:0008006" key="14">
    <source>
        <dbReference type="Google" id="ProtNLM"/>
    </source>
</evidence>
<dbReference type="EMBL" id="AZBU02000011">
    <property type="protein sequence ID" value="TKR60917.1"/>
    <property type="molecule type" value="Genomic_DNA"/>
</dbReference>
<dbReference type="GO" id="GO:0005886">
    <property type="term" value="C:plasma membrane"/>
    <property type="evidence" value="ECO:0007669"/>
    <property type="project" value="UniProtKB-SubCell"/>
</dbReference>
<keyword evidence="4" id="KW-1003">Cell membrane</keyword>
<protein>
    <recommendedName>
        <fullName evidence="14">Innexin</fullName>
    </recommendedName>
</protein>
<keyword evidence="7" id="KW-0965">Cell junction</keyword>
<evidence type="ECO:0000256" key="10">
    <source>
        <dbReference type="ARBA" id="ARBA00023136"/>
    </source>
</evidence>
<evidence type="ECO:0000256" key="1">
    <source>
        <dbReference type="ARBA" id="ARBA00004610"/>
    </source>
</evidence>
<keyword evidence="3" id="KW-0813">Transport</keyword>
<keyword evidence="11" id="KW-0407">Ion channel</keyword>
<reference evidence="12 13" key="2">
    <citation type="journal article" date="2019" name="G3 (Bethesda)">
        <title>Hybrid Assembly of the Genome of the Entomopathogenic Nematode Steinernema carpocapsae Identifies the X-Chromosome.</title>
        <authorList>
            <person name="Serra L."/>
            <person name="Macchietto M."/>
            <person name="Macias-Munoz A."/>
            <person name="McGill C.J."/>
            <person name="Rodriguez I.M."/>
            <person name="Rodriguez B."/>
            <person name="Murad R."/>
            <person name="Mortazavi A."/>
        </authorList>
    </citation>
    <scope>NUCLEOTIDE SEQUENCE [LARGE SCALE GENOMIC DNA]</scope>
    <source>
        <strain evidence="12 13">ALL</strain>
    </source>
</reference>
<keyword evidence="13" id="KW-1185">Reference proteome</keyword>
<evidence type="ECO:0000256" key="4">
    <source>
        <dbReference type="ARBA" id="ARBA00022475"/>
    </source>
</evidence>
<dbReference type="PANTHER" id="PTHR11893:SF14">
    <property type="entry name" value="INNEXIN-10"/>
    <property type="match status" value="1"/>
</dbReference>
<evidence type="ECO:0000256" key="11">
    <source>
        <dbReference type="ARBA" id="ARBA00023303"/>
    </source>
</evidence>
<reference evidence="12 13" key="1">
    <citation type="journal article" date="2015" name="Genome Biol.">
        <title>Comparative genomics of Steinernema reveals deeply conserved gene regulatory networks.</title>
        <authorList>
            <person name="Dillman A.R."/>
            <person name="Macchietto M."/>
            <person name="Porter C.F."/>
            <person name="Rogers A."/>
            <person name="Williams B."/>
            <person name="Antoshechkin I."/>
            <person name="Lee M.M."/>
            <person name="Goodwin Z."/>
            <person name="Lu X."/>
            <person name="Lewis E.E."/>
            <person name="Goodrich-Blair H."/>
            <person name="Stock S.P."/>
            <person name="Adams B.J."/>
            <person name="Sternberg P.W."/>
            <person name="Mortazavi A."/>
        </authorList>
    </citation>
    <scope>NUCLEOTIDE SEQUENCE [LARGE SCALE GENOMIC DNA]</scope>
    <source>
        <strain evidence="12 13">ALL</strain>
    </source>
</reference>
<dbReference type="AlphaFoldDB" id="A0A4U5LXH6"/>
<keyword evidence="10" id="KW-0472">Membrane</keyword>
<name>A0A4U5LXH6_STECR</name>
<gene>
    <name evidence="12" type="ORF">L596_028098</name>
</gene>
<dbReference type="GO" id="GO:0034220">
    <property type="term" value="P:monoatomic ion transmembrane transport"/>
    <property type="evidence" value="ECO:0007669"/>
    <property type="project" value="UniProtKB-KW"/>
</dbReference>
<dbReference type="GO" id="GO:0005921">
    <property type="term" value="C:gap junction"/>
    <property type="evidence" value="ECO:0007669"/>
    <property type="project" value="UniProtKB-SubCell"/>
</dbReference>
<evidence type="ECO:0000313" key="12">
    <source>
        <dbReference type="EMBL" id="TKR60917.1"/>
    </source>
</evidence>
<dbReference type="OrthoDB" id="5867527at2759"/>
<comment type="subcellular location">
    <subcellularLocation>
        <location evidence="1">Cell junction</location>
        <location evidence="1">Gap junction</location>
    </subcellularLocation>
    <subcellularLocation>
        <location evidence="2">Cell membrane</location>
        <topology evidence="2">Multi-pass membrane protein</topology>
    </subcellularLocation>
</comment>
<evidence type="ECO:0000256" key="7">
    <source>
        <dbReference type="ARBA" id="ARBA00022949"/>
    </source>
</evidence>
<keyword evidence="8" id="KW-1133">Transmembrane helix</keyword>
<dbReference type="PANTHER" id="PTHR11893">
    <property type="entry name" value="INNEXIN"/>
    <property type="match status" value="1"/>
</dbReference>
<organism evidence="12 13">
    <name type="scientific">Steinernema carpocapsae</name>
    <name type="common">Entomopathogenic nematode</name>
    <dbReference type="NCBI Taxonomy" id="34508"/>
    <lineage>
        <taxon>Eukaryota</taxon>
        <taxon>Metazoa</taxon>
        <taxon>Ecdysozoa</taxon>
        <taxon>Nematoda</taxon>
        <taxon>Chromadorea</taxon>
        <taxon>Rhabditida</taxon>
        <taxon>Tylenchina</taxon>
        <taxon>Panagrolaimomorpha</taxon>
        <taxon>Strongyloidoidea</taxon>
        <taxon>Steinernematidae</taxon>
        <taxon>Steinernema</taxon>
    </lineage>
</organism>
<dbReference type="InterPro" id="IPR000990">
    <property type="entry name" value="Innexin"/>
</dbReference>
<evidence type="ECO:0000256" key="3">
    <source>
        <dbReference type="ARBA" id="ARBA00022448"/>
    </source>
</evidence>
<dbReference type="STRING" id="34508.A0A4U5LXH6"/>
<sequence>MLTTVLSMLRYVGESEDRDLIDRLHSYFTTNILIALSVLVSFKQFGGKPMECLVPDLFTGSWEQVCHLFNFRCHSKSNQTLSQRSTLQCRPRNLPHSRKR</sequence>
<accession>A0A4U5LXH6</accession>
<dbReference type="GO" id="GO:0005243">
    <property type="term" value="F:gap junction channel activity"/>
    <property type="evidence" value="ECO:0007669"/>
    <property type="project" value="TreeGrafter"/>
</dbReference>
<comment type="caution">
    <text evidence="12">The sequence shown here is derived from an EMBL/GenBank/DDBJ whole genome shotgun (WGS) entry which is preliminary data.</text>
</comment>
<evidence type="ECO:0000256" key="5">
    <source>
        <dbReference type="ARBA" id="ARBA00022692"/>
    </source>
</evidence>
<evidence type="ECO:0000256" key="2">
    <source>
        <dbReference type="ARBA" id="ARBA00004651"/>
    </source>
</evidence>
<dbReference type="Pfam" id="PF00876">
    <property type="entry name" value="Innexin"/>
    <property type="match status" value="1"/>
</dbReference>
<keyword evidence="5" id="KW-0812">Transmembrane</keyword>
<dbReference type="Proteomes" id="UP000298663">
    <property type="component" value="Unassembled WGS sequence"/>
</dbReference>
<evidence type="ECO:0000313" key="13">
    <source>
        <dbReference type="Proteomes" id="UP000298663"/>
    </source>
</evidence>
<keyword evidence="9" id="KW-0406">Ion transport</keyword>
<keyword evidence="6" id="KW-0303">Gap junction</keyword>